<dbReference type="Pfam" id="PF06114">
    <property type="entry name" value="Peptidase_M78"/>
    <property type="match status" value="1"/>
</dbReference>
<dbReference type="CDD" id="cd00093">
    <property type="entry name" value="HTH_XRE"/>
    <property type="match status" value="1"/>
</dbReference>
<organism evidence="3 5">
    <name type="scientific">Anaerolinea thermophila (strain DSM 14523 / JCM 11388 / NBRC 100420 / UNI-1)</name>
    <dbReference type="NCBI Taxonomy" id="926569"/>
    <lineage>
        <taxon>Bacteria</taxon>
        <taxon>Bacillati</taxon>
        <taxon>Chloroflexota</taxon>
        <taxon>Anaerolineae</taxon>
        <taxon>Anaerolineales</taxon>
        <taxon>Anaerolineaceae</taxon>
        <taxon>Anaerolinea</taxon>
    </lineage>
</organism>
<dbReference type="KEGG" id="atm:ANT_21350"/>
<evidence type="ECO:0000313" key="5">
    <source>
        <dbReference type="Proteomes" id="UP000008922"/>
    </source>
</evidence>
<dbReference type="EMBL" id="AP012029">
    <property type="protein sequence ID" value="BAJ64161.1"/>
    <property type="molecule type" value="Genomic_DNA"/>
</dbReference>
<evidence type="ECO:0000259" key="2">
    <source>
        <dbReference type="PROSITE" id="PS50943"/>
    </source>
</evidence>
<evidence type="ECO:0000313" key="3">
    <source>
        <dbReference type="EMBL" id="BAJ64161.1"/>
    </source>
</evidence>
<comment type="similarity">
    <text evidence="1">Belongs to the short-chain fatty acyl-CoA assimilation regulator (ScfR) family.</text>
</comment>
<dbReference type="eggNOG" id="COG2856">
    <property type="taxonomic scope" value="Bacteria"/>
</dbReference>
<dbReference type="InterPro" id="IPR010982">
    <property type="entry name" value="Lambda_DNA-bd_dom_sf"/>
</dbReference>
<dbReference type="InParanoid" id="E8MXT0"/>
<protein>
    <recommendedName>
        <fullName evidence="2">HTH cro/C1-type domain-containing protein</fullName>
    </recommendedName>
</protein>
<dbReference type="Proteomes" id="UP000008922">
    <property type="component" value="Chromosome"/>
</dbReference>
<reference evidence="3 5" key="1">
    <citation type="submission" date="2010-12" db="EMBL/GenBank/DDBJ databases">
        <title>Whole genome sequence of Anaerolinea thermophila UNI-1.</title>
        <authorList>
            <person name="Narita-Yamada S."/>
            <person name="Kishi E."/>
            <person name="Watanabe Y."/>
            <person name="Takasaki K."/>
            <person name="Ankai A."/>
            <person name="Oguchi A."/>
            <person name="Fukui S."/>
            <person name="Takahashi M."/>
            <person name="Yashiro I."/>
            <person name="Hosoyama A."/>
            <person name="Sekiguchi Y."/>
            <person name="Hanada S."/>
            <person name="Fujita N."/>
        </authorList>
    </citation>
    <scope>NUCLEOTIDE SEQUENCE [LARGE SCALE GENOMIC DNA]</scope>
    <source>
        <strain evidence="5">DSM 14523 / JCM 11388 / NBRC 100420 / UNI-1</strain>
        <strain evidence="3">UNI-1</strain>
    </source>
</reference>
<accession>E8MXT0</accession>
<keyword evidence="5" id="KW-1185">Reference proteome</keyword>
<evidence type="ECO:0000256" key="1">
    <source>
        <dbReference type="ARBA" id="ARBA00007227"/>
    </source>
</evidence>
<dbReference type="SUPFAM" id="SSF47413">
    <property type="entry name" value="lambda repressor-like DNA-binding domains"/>
    <property type="match status" value="1"/>
</dbReference>
<name>E8MXT0_ANATU</name>
<dbReference type="PANTHER" id="PTHR43236:SF2">
    <property type="entry name" value="BLL0069 PROTEIN"/>
    <property type="match status" value="1"/>
</dbReference>
<dbReference type="EMBL" id="AP012029">
    <property type="protein sequence ID" value="BAJ64426.1"/>
    <property type="molecule type" value="Genomic_DNA"/>
</dbReference>
<dbReference type="STRING" id="926569.ANT_21350"/>
<proteinExistence type="inferred from homology"/>
<dbReference type="OrthoDB" id="9796786at2"/>
<dbReference type="GO" id="GO:0003677">
    <property type="term" value="F:DNA binding"/>
    <property type="evidence" value="ECO:0007669"/>
    <property type="project" value="InterPro"/>
</dbReference>
<feature type="domain" description="HTH cro/C1-type" evidence="2">
    <location>
        <begin position="34"/>
        <end position="74"/>
    </location>
</feature>
<dbReference type="HOGENOM" id="CLU_057454_1_0_0"/>
<dbReference type="InterPro" id="IPR010359">
    <property type="entry name" value="IrrE_HExxH"/>
</dbReference>
<dbReference type="Pfam" id="PF01381">
    <property type="entry name" value="HTH_3"/>
    <property type="match status" value="1"/>
</dbReference>
<dbReference type="Gene3D" id="1.10.10.2910">
    <property type="match status" value="1"/>
</dbReference>
<gene>
    <name evidence="3" type="ordered locus">ANT_21350</name>
    <name evidence="4" type="ordered locus">ANT_24000</name>
</gene>
<sequence length="401" mass="44954">MNPSGRISSSPRLKITPSLLKWARERSLLDFNTLARKTGVKPEVLQSWEQGETAPTYRQAEKLAHALHIPFGYLFLSQPPFAPSAVPDFRRLPESQIGRFSPELESVLNDAKRKQAWLHEWRVEEGFSPLPFIGKFSPEDSPQTVAEQIRSVLDLPSPTAKGLYSWNEHLQKLVKHAEKAGIAVIRNGVVLSDNRRPLSVEEFRGFNLPDNYAPVIFINAQDSIAGQIFTLAHELAHLWIGAGGISNPLTADNPLDTSETERFCNRVAAELLLPQNPFLEHWPSGTTTLPEILNAAQQLAREFKVSAPAVLLRACELNRLDAPLFRAAYEEIYRQVIPLRKKTGGGSFYATWQARNSQTVVTEVLQALRQGKVLYRDAARLLNTNLATLEKALNRMKTGRL</sequence>
<dbReference type="InterPro" id="IPR052345">
    <property type="entry name" value="Rad_response_metalloprotease"/>
</dbReference>
<dbReference type="AlphaFoldDB" id="E8MXT0"/>
<dbReference type="KEGG" id="atm:ANT_24000"/>
<dbReference type="InterPro" id="IPR001387">
    <property type="entry name" value="Cro/C1-type_HTH"/>
</dbReference>
<dbReference type="PANTHER" id="PTHR43236">
    <property type="entry name" value="ANTITOXIN HIGA1"/>
    <property type="match status" value="1"/>
</dbReference>
<dbReference type="Gene3D" id="1.10.260.40">
    <property type="entry name" value="lambda repressor-like DNA-binding domains"/>
    <property type="match status" value="1"/>
</dbReference>
<dbReference type="eggNOG" id="COG1396">
    <property type="taxonomic scope" value="Bacteria"/>
</dbReference>
<dbReference type="SMART" id="SM00530">
    <property type="entry name" value="HTH_XRE"/>
    <property type="match status" value="1"/>
</dbReference>
<evidence type="ECO:0000313" key="4">
    <source>
        <dbReference type="EMBL" id="BAJ64426.1"/>
    </source>
</evidence>
<dbReference type="PROSITE" id="PS50943">
    <property type="entry name" value="HTH_CROC1"/>
    <property type="match status" value="1"/>
</dbReference>